<organism evidence="1 2">
    <name type="scientific">Dillenia turbinata</name>
    <dbReference type="NCBI Taxonomy" id="194707"/>
    <lineage>
        <taxon>Eukaryota</taxon>
        <taxon>Viridiplantae</taxon>
        <taxon>Streptophyta</taxon>
        <taxon>Embryophyta</taxon>
        <taxon>Tracheophyta</taxon>
        <taxon>Spermatophyta</taxon>
        <taxon>Magnoliopsida</taxon>
        <taxon>eudicotyledons</taxon>
        <taxon>Gunneridae</taxon>
        <taxon>Pentapetalae</taxon>
        <taxon>Dilleniales</taxon>
        <taxon>Dilleniaceae</taxon>
        <taxon>Dillenia</taxon>
    </lineage>
</organism>
<dbReference type="EMBL" id="JBAMMX010000025">
    <property type="protein sequence ID" value="KAK6915401.1"/>
    <property type="molecule type" value="Genomic_DNA"/>
</dbReference>
<sequence>MYYDMFDKEIEIYCGSQSELDKYYAEVRDEHIGDYKYLRILEIKRIDGRILDAFRSSLNHSMVQALICASDWFRTYEEPMNVEAYVEEIEKTIAIYFILKN</sequence>
<evidence type="ECO:0000313" key="1">
    <source>
        <dbReference type="EMBL" id="KAK6915401.1"/>
    </source>
</evidence>
<dbReference type="AlphaFoldDB" id="A0AAN8UQ45"/>
<dbReference type="Proteomes" id="UP001370490">
    <property type="component" value="Unassembled WGS sequence"/>
</dbReference>
<reference evidence="1 2" key="1">
    <citation type="submission" date="2023-12" db="EMBL/GenBank/DDBJ databases">
        <title>A high-quality genome assembly for Dillenia turbinata (Dilleniales).</title>
        <authorList>
            <person name="Chanderbali A."/>
        </authorList>
    </citation>
    <scope>NUCLEOTIDE SEQUENCE [LARGE SCALE GENOMIC DNA]</scope>
    <source>
        <strain evidence="1">LSX21</strain>
        <tissue evidence="1">Leaf</tissue>
    </source>
</reference>
<gene>
    <name evidence="1" type="ORF">RJ641_020518</name>
</gene>
<name>A0AAN8UQ45_9MAGN</name>
<protein>
    <submittedName>
        <fullName evidence="1">Uncharacterized protein</fullName>
    </submittedName>
</protein>
<keyword evidence="2" id="KW-1185">Reference proteome</keyword>
<proteinExistence type="predicted"/>
<comment type="caution">
    <text evidence="1">The sequence shown here is derived from an EMBL/GenBank/DDBJ whole genome shotgun (WGS) entry which is preliminary data.</text>
</comment>
<evidence type="ECO:0000313" key="2">
    <source>
        <dbReference type="Proteomes" id="UP001370490"/>
    </source>
</evidence>
<accession>A0AAN8UQ45</accession>